<accession>A0AA86NEN0</accession>
<evidence type="ECO:0000259" key="4">
    <source>
        <dbReference type="Pfam" id="PF13847"/>
    </source>
</evidence>
<evidence type="ECO:0000313" key="5">
    <source>
        <dbReference type="EMBL" id="CAI9917744.1"/>
    </source>
</evidence>
<comment type="similarity">
    <text evidence="1">Belongs to the methyltransferase superfamily.</text>
</comment>
<keyword evidence="3" id="KW-0808">Transferase</keyword>
<dbReference type="SUPFAM" id="SSF53335">
    <property type="entry name" value="S-adenosyl-L-methionine-dependent methyltransferases"/>
    <property type="match status" value="1"/>
</dbReference>
<dbReference type="InterPro" id="IPR029063">
    <property type="entry name" value="SAM-dependent_MTases_sf"/>
</dbReference>
<dbReference type="Proteomes" id="UP001642409">
    <property type="component" value="Unassembled WGS sequence"/>
</dbReference>
<keyword evidence="7" id="KW-1185">Reference proteome</keyword>
<dbReference type="InterPro" id="IPR051419">
    <property type="entry name" value="Lys/N-term_MeTrsfase_sf"/>
</dbReference>
<sequence>MEGYDSPEYWEQKYQNKEHTEEWYYSYQQLKQIITPHFNKTDKVLCVGNGTSSFPVELNADFKPELIISTDISASAVEQMQKFASEKVKFVVDDALHMNLQDQFDVVFDKGCFDAISTSANRDQVISQYINEIQRVLKQGGKYIMVSYGKPYTRVGHFGKQWDTQIVQIPDKAPSGERGFAYIFQLIKQQ</sequence>
<name>A0AA86NEN0_9EUKA</name>
<evidence type="ECO:0000256" key="1">
    <source>
        <dbReference type="ARBA" id="ARBA00008361"/>
    </source>
</evidence>
<dbReference type="GO" id="GO:0008168">
    <property type="term" value="F:methyltransferase activity"/>
    <property type="evidence" value="ECO:0007669"/>
    <property type="project" value="UniProtKB-KW"/>
</dbReference>
<evidence type="ECO:0000256" key="3">
    <source>
        <dbReference type="ARBA" id="ARBA00022679"/>
    </source>
</evidence>
<comment type="caution">
    <text evidence="5">The sequence shown here is derived from an EMBL/GenBank/DDBJ whole genome shotgun (WGS) entry which is preliminary data.</text>
</comment>
<evidence type="ECO:0000256" key="2">
    <source>
        <dbReference type="ARBA" id="ARBA00022603"/>
    </source>
</evidence>
<reference evidence="5" key="1">
    <citation type="submission" date="2023-06" db="EMBL/GenBank/DDBJ databases">
        <authorList>
            <person name="Kurt Z."/>
        </authorList>
    </citation>
    <scope>NUCLEOTIDE SEQUENCE</scope>
</reference>
<evidence type="ECO:0000313" key="6">
    <source>
        <dbReference type="EMBL" id="CAL6057785.1"/>
    </source>
</evidence>
<dbReference type="Gene3D" id="3.40.50.150">
    <property type="entry name" value="Vaccinia Virus protein VP39"/>
    <property type="match status" value="1"/>
</dbReference>
<dbReference type="CDD" id="cd02440">
    <property type="entry name" value="AdoMet_MTases"/>
    <property type="match status" value="1"/>
</dbReference>
<dbReference type="Pfam" id="PF13847">
    <property type="entry name" value="Methyltransf_31"/>
    <property type="match status" value="1"/>
</dbReference>
<dbReference type="PANTHER" id="PTHR12176">
    <property type="entry name" value="SAM-DEPENDENT METHYLTRANSFERASE SUPERFAMILY PROTEIN"/>
    <property type="match status" value="1"/>
</dbReference>
<dbReference type="PANTHER" id="PTHR12176:SF79">
    <property type="entry name" value="METHYLTRANSFERASE TYPE 11 DOMAIN-CONTAINING PROTEIN"/>
    <property type="match status" value="1"/>
</dbReference>
<evidence type="ECO:0000313" key="7">
    <source>
        <dbReference type="Proteomes" id="UP001642409"/>
    </source>
</evidence>
<dbReference type="GO" id="GO:0032259">
    <property type="term" value="P:methylation"/>
    <property type="evidence" value="ECO:0007669"/>
    <property type="project" value="UniProtKB-KW"/>
</dbReference>
<proteinExistence type="inferred from homology"/>
<organism evidence="5">
    <name type="scientific">Hexamita inflata</name>
    <dbReference type="NCBI Taxonomy" id="28002"/>
    <lineage>
        <taxon>Eukaryota</taxon>
        <taxon>Metamonada</taxon>
        <taxon>Diplomonadida</taxon>
        <taxon>Hexamitidae</taxon>
        <taxon>Hexamitinae</taxon>
        <taxon>Hexamita</taxon>
    </lineage>
</organism>
<dbReference type="EMBL" id="CAXDID020000215">
    <property type="protein sequence ID" value="CAL6057785.1"/>
    <property type="molecule type" value="Genomic_DNA"/>
</dbReference>
<dbReference type="InterPro" id="IPR025714">
    <property type="entry name" value="Methyltranfer_dom"/>
</dbReference>
<dbReference type="AlphaFoldDB" id="A0AA86NEN0"/>
<keyword evidence="2 5" id="KW-0489">Methyltransferase</keyword>
<feature type="domain" description="Methyltransferase" evidence="4">
    <location>
        <begin position="40"/>
        <end position="149"/>
    </location>
</feature>
<reference evidence="6 7" key="2">
    <citation type="submission" date="2024-07" db="EMBL/GenBank/DDBJ databases">
        <authorList>
            <person name="Akdeniz Z."/>
        </authorList>
    </citation>
    <scope>NUCLEOTIDE SEQUENCE [LARGE SCALE GENOMIC DNA]</scope>
</reference>
<dbReference type="EMBL" id="CATOUU010000137">
    <property type="protein sequence ID" value="CAI9917744.1"/>
    <property type="molecule type" value="Genomic_DNA"/>
</dbReference>
<gene>
    <name evidence="6" type="ORF">HINF_LOCUS47676</name>
    <name evidence="5" type="ORF">HINF_LOCUS5389</name>
</gene>
<protein>
    <submittedName>
        <fullName evidence="5">Methyltransferase</fullName>
    </submittedName>
</protein>